<dbReference type="PANTHER" id="PTHR21963">
    <property type="entry name" value="PF6"/>
    <property type="match status" value="1"/>
</dbReference>
<reference evidence="2" key="1">
    <citation type="submission" date="2021-01" db="EMBL/GenBank/DDBJ databases">
        <authorList>
            <consortium name="Genoscope - CEA"/>
            <person name="William W."/>
        </authorList>
    </citation>
    <scope>NUCLEOTIDE SEQUENCE</scope>
</reference>
<feature type="compositionally biased region" description="Basic and acidic residues" evidence="1">
    <location>
        <begin position="355"/>
        <end position="389"/>
    </location>
</feature>
<dbReference type="GO" id="GO:1990716">
    <property type="term" value="C:axonemal central apparatus"/>
    <property type="evidence" value="ECO:0007669"/>
    <property type="project" value="TreeGrafter"/>
</dbReference>
<feature type="region of interest" description="Disordered" evidence="1">
    <location>
        <begin position="355"/>
        <end position="396"/>
    </location>
</feature>
<accession>A0A8S1R6H9</accession>
<evidence type="ECO:0000313" key="2">
    <source>
        <dbReference type="EMBL" id="CAD8122782.1"/>
    </source>
</evidence>
<gene>
    <name evidence="2" type="ORF">PSON_ATCC_30995.1.T1400121</name>
</gene>
<feature type="region of interest" description="Disordered" evidence="1">
    <location>
        <begin position="123"/>
        <end position="144"/>
    </location>
</feature>
<keyword evidence="3" id="KW-1185">Reference proteome</keyword>
<dbReference type="InterPro" id="IPR026173">
    <property type="entry name" value="SPAG17"/>
</dbReference>
<dbReference type="OrthoDB" id="10257153at2759"/>
<sequence length="1698" mass="198807">MPPKKEEIDLNALPPLKHLCVTIRIEAAKSRANKLLNLLKSCKSFQKNIQRDEIIAFCKEKQLYVDPATLTDKQKKDPKFMAEVSTELTSEVMNKAFHLFIQDQVLALRKAKYLAAQAQAAEKAVPPKKDDKKDTKKGPKEPVTVAPIVEPEKIAPEKDYPKNFDMLFIVQGFPQVPQEFIELIIHVKERVINWGGLDINQIEQPEDLQDDFERRIEDFVPPPPIKRQYSEESLNYAASERSLIDQIKSARVTSLPSDPLRQMTIKELILDIDLDAEEETIKQFYETIFEEICQFSIDQQQYTEWISNKKPIQLINKECPKDPFDQEVERIKNEAQLAEEQQKAVEEALLAEKNKKGAKKEAKKSEAELEAERQAEVEKHRQNEQRKQQIQDAIDQQQKMKKKLHLQYYKRQLSDVQLQKIGPGIMLECLLDQLQTESTYLSNSQIPPSLEDQEDADQVNKILVNLRGQQNEQIKSRKQEQVIESPKQLILDECDWIEMRAYFAQLHDQQSIVEREHKIFDNLCYPGIDRQGMPEIPEKSEKLRKANKSKLHPFVNVDVNEFERRQLLLQFEDLLKENEPEKEWHFGDRVYMERHNRNTLRQKFYEALLHDPQVITKYLPDDDALMICFYYKNPPGRTLRKKWSAEWRVLPNLEYYIQVRNFNSDYFYDIDYQNIGAITERCKIMYPTDNSLILATKFTVGEKERLRYRIIKENVVFGIQCGFYAQFKEQRMSVQDQIMNLTFKNGLCLRFTQMGEVVQQYLYHKTQEQSSSNQFNLYDNTDINSEQEIKRVITGQGSVIIYKKDGTIFVLYSNGNVSCYKQNMWITTNNKGYRQSLKGVEKIPCAIKTDPESGSKVYIRDDQTLIIYYKDGSQYTQHQDGTIMFIKGDKIIVEHPNFASVIVTIDKAKQRQGTIIRKNNLSVGFDNIFERSFDGRVVETFYQGCKIISFLEKQEVPDSKQYKTNRVHLLYTQDGSVSKCVADEEVVIITAEERVRLNSKGENRQLGQDIDFWIQLFSLSDQRKSGIYTIDLQRRCIFTKDDEQNYFEIDEDGNVVTKLSSASPSIMEPITPDQIPDGIFIDEDNKILPTPKQWIPPRLFLVRNDNTGIELYNQFQLQDYFRLKSENPFCSKLNEELPNNVKSISFITEIKQSHKKFIDVKIPQTLDIVPKTIQKTTIIPHRVFTFRNFLEYPSFDKEERIHHDISLQKYDTWYKNMLKTQNEFGILQKSDEEKEIEFQIQMKILESRRTDYSTESYDQAKSKIQIPEQQITAVEPLEQTLLKSARVQQTVQQAFVDLSRKVQTIQIQKQLKLFTEVKGFANHYFETNEGLEYLKFAPEEQPIKKQRQKVVQINDEPQQLQQIEQFDNQPEGIVPLEQPPLPQYNNLTKVVIKPSVFTQAEIDEEMRLKKLNDDSVKYRMAKRKDIDVYGKQRKDNKLVPCLLKTNPKLELNQKYILTDATTDNRVKISSMATRVYQQAAPVSQIRNEGMHQTIIRTLDKKNNLDELIDKKNLMVTGDINDRLKKDLLIYPITVQFGELRQNGKYEYKINVKNEDIMAQRIVLKQPLNYNIKVLMKQMGSISLGLVREVFIQVTTEKLGQFSDEFQILSKHSIYTIPINGNVLEQPIFDKLNSEQIKLSNKPLLKKQVKDLQQQLKQQDIIGDSQDSDLLPKINYDKNYRIDPFQNQKKEDLSYEDEN</sequence>
<protein>
    <submittedName>
        <fullName evidence="2">Uncharacterized protein</fullName>
    </submittedName>
</protein>
<dbReference type="EMBL" id="CAJJDN010000140">
    <property type="protein sequence ID" value="CAD8122782.1"/>
    <property type="molecule type" value="Genomic_DNA"/>
</dbReference>
<dbReference type="Proteomes" id="UP000692954">
    <property type="component" value="Unassembled WGS sequence"/>
</dbReference>
<evidence type="ECO:0000313" key="3">
    <source>
        <dbReference type="Proteomes" id="UP000692954"/>
    </source>
</evidence>
<organism evidence="2 3">
    <name type="scientific">Paramecium sonneborni</name>
    <dbReference type="NCBI Taxonomy" id="65129"/>
    <lineage>
        <taxon>Eukaryota</taxon>
        <taxon>Sar</taxon>
        <taxon>Alveolata</taxon>
        <taxon>Ciliophora</taxon>
        <taxon>Intramacronucleata</taxon>
        <taxon>Oligohymenophorea</taxon>
        <taxon>Peniculida</taxon>
        <taxon>Parameciidae</taxon>
        <taxon>Paramecium</taxon>
    </lineage>
</organism>
<name>A0A8S1R6H9_9CILI</name>
<dbReference type="PANTHER" id="PTHR21963:SF1">
    <property type="entry name" value="SPERM-ASSOCIATED ANTIGEN 17"/>
    <property type="match status" value="1"/>
</dbReference>
<comment type="caution">
    <text evidence="2">The sequence shown here is derived from an EMBL/GenBank/DDBJ whole genome shotgun (WGS) entry which is preliminary data.</text>
</comment>
<proteinExistence type="predicted"/>
<evidence type="ECO:0000256" key="1">
    <source>
        <dbReference type="SAM" id="MobiDB-lite"/>
    </source>
</evidence>
<feature type="compositionally biased region" description="Basic and acidic residues" evidence="1">
    <location>
        <begin position="125"/>
        <end position="140"/>
    </location>
</feature>
<dbReference type="GO" id="GO:1904158">
    <property type="term" value="P:axonemal central apparatus assembly"/>
    <property type="evidence" value="ECO:0007669"/>
    <property type="project" value="TreeGrafter"/>
</dbReference>